<evidence type="ECO:0000313" key="5">
    <source>
        <dbReference type="EMBL" id="MBL6811542.1"/>
    </source>
</evidence>
<dbReference type="GO" id="GO:0009231">
    <property type="term" value="P:riboflavin biosynthetic process"/>
    <property type="evidence" value="ECO:0007669"/>
    <property type="project" value="TreeGrafter"/>
</dbReference>
<proteinExistence type="predicted"/>
<feature type="repeat" description="Lumazine-binding" evidence="3">
    <location>
        <begin position="98"/>
        <end position="193"/>
    </location>
</feature>
<dbReference type="NCBIfam" id="TIGR00187">
    <property type="entry name" value="ribE"/>
    <property type="match status" value="1"/>
</dbReference>
<dbReference type="CDD" id="cd00402">
    <property type="entry name" value="Riboflavin_synthase_like"/>
    <property type="match status" value="1"/>
</dbReference>
<evidence type="ECO:0000313" key="6">
    <source>
        <dbReference type="Proteomes" id="UP000744438"/>
    </source>
</evidence>
<dbReference type="PANTHER" id="PTHR21098">
    <property type="entry name" value="RIBOFLAVIN SYNTHASE ALPHA CHAIN"/>
    <property type="match status" value="1"/>
</dbReference>
<protein>
    <recommendedName>
        <fullName evidence="2">Riboflavin synthase</fullName>
        <ecNumber evidence="2">2.5.1.9</ecNumber>
    </recommendedName>
</protein>
<dbReference type="PROSITE" id="PS51177">
    <property type="entry name" value="LUMAZINE_BIND"/>
    <property type="match status" value="2"/>
</dbReference>
<dbReference type="InterPro" id="IPR017938">
    <property type="entry name" value="Riboflavin_synthase-like_b-brl"/>
</dbReference>
<dbReference type="NCBIfam" id="NF006767">
    <property type="entry name" value="PRK09289.1"/>
    <property type="match status" value="1"/>
</dbReference>
<dbReference type="EMBL" id="JADHQC010000004">
    <property type="protein sequence ID" value="MBL6811542.1"/>
    <property type="molecule type" value="Genomic_DNA"/>
</dbReference>
<accession>A0A937I244</accession>
<dbReference type="InterPro" id="IPR026017">
    <property type="entry name" value="Lumazine-bd_dom"/>
</dbReference>
<comment type="caution">
    <text evidence="5">The sequence shown here is derived from an EMBL/GenBank/DDBJ whole genome shotgun (WGS) entry which is preliminary data.</text>
</comment>
<dbReference type="EC" id="2.5.1.9" evidence="2"/>
<dbReference type="InterPro" id="IPR023366">
    <property type="entry name" value="ATP_synth_asu-like_sf"/>
</dbReference>
<dbReference type="PANTHER" id="PTHR21098:SF0">
    <property type="entry name" value="RIBOFLAVIN SYNTHASE"/>
    <property type="match status" value="1"/>
</dbReference>
<feature type="domain" description="Lumazine-binding" evidence="4">
    <location>
        <begin position="1"/>
        <end position="97"/>
    </location>
</feature>
<keyword evidence="1" id="KW-0677">Repeat</keyword>
<sequence length="197" mass="21992">MFSGIVQALSKKVKFKEKDYGYKISVTVPANFTKKLKKGDSVAVNGVCLTVVNFKKDLIEFDVVHESIKLTNISEKFSSIPFNLERSLKVGDEVGGHFVSGHVHNISEIISFEKKEERILKIKLPSNLKGYIFKKGYVSINGISLTVVNVTNNFFTISIIPETISKTNLSFLKKGDFVNVEADQQTISIVETVKKLT</sequence>
<dbReference type="InterPro" id="IPR001783">
    <property type="entry name" value="Lumazine-bd"/>
</dbReference>
<dbReference type="GO" id="GO:0004746">
    <property type="term" value="F:riboflavin synthase activity"/>
    <property type="evidence" value="ECO:0007669"/>
    <property type="project" value="UniProtKB-UniRule"/>
</dbReference>
<gene>
    <name evidence="5" type="ORF">ISQ63_01505</name>
</gene>
<dbReference type="NCBIfam" id="NF009566">
    <property type="entry name" value="PRK13020.1"/>
    <property type="match status" value="1"/>
</dbReference>
<name>A0A937I244_9GAMM</name>
<evidence type="ECO:0000256" key="1">
    <source>
        <dbReference type="ARBA" id="ARBA00022737"/>
    </source>
</evidence>
<dbReference type="AlphaFoldDB" id="A0A937I244"/>
<dbReference type="Proteomes" id="UP000744438">
    <property type="component" value="Unassembled WGS sequence"/>
</dbReference>
<dbReference type="PIRSF" id="PIRSF000498">
    <property type="entry name" value="Riboflavin_syn_A"/>
    <property type="match status" value="1"/>
</dbReference>
<feature type="repeat" description="Lumazine-binding" evidence="3">
    <location>
        <begin position="1"/>
        <end position="97"/>
    </location>
</feature>
<evidence type="ECO:0000256" key="2">
    <source>
        <dbReference type="NCBIfam" id="TIGR00187"/>
    </source>
</evidence>
<dbReference type="Gene3D" id="2.40.30.20">
    <property type="match status" value="2"/>
</dbReference>
<organism evidence="5 6">
    <name type="scientific">SAR86 cluster bacterium</name>
    <dbReference type="NCBI Taxonomy" id="2030880"/>
    <lineage>
        <taxon>Bacteria</taxon>
        <taxon>Pseudomonadati</taxon>
        <taxon>Pseudomonadota</taxon>
        <taxon>Gammaproteobacteria</taxon>
        <taxon>SAR86 cluster</taxon>
    </lineage>
</organism>
<evidence type="ECO:0000259" key="4">
    <source>
        <dbReference type="PROSITE" id="PS51177"/>
    </source>
</evidence>
<feature type="domain" description="Lumazine-binding" evidence="4">
    <location>
        <begin position="98"/>
        <end position="193"/>
    </location>
</feature>
<evidence type="ECO:0000256" key="3">
    <source>
        <dbReference type="PROSITE-ProRule" id="PRU00524"/>
    </source>
</evidence>
<reference evidence="5" key="1">
    <citation type="submission" date="2020-10" db="EMBL/GenBank/DDBJ databases">
        <title>Microbiome of the Black Sea water column analyzed by genome centric metagenomics.</title>
        <authorList>
            <person name="Cabello-Yeves P.J."/>
            <person name="Callieri C."/>
            <person name="Picazo A."/>
            <person name="Mehrshad M."/>
            <person name="Haro-Moreno J.M."/>
            <person name="Roda-Garcia J."/>
            <person name="Dzembekova N."/>
            <person name="Slabakova V."/>
            <person name="Slabakova N."/>
            <person name="Moncheva S."/>
            <person name="Rodriguez-Valera F."/>
        </authorList>
    </citation>
    <scope>NUCLEOTIDE SEQUENCE</scope>
    <source>
        <strain evidence="5">BS307-5m-G49</strain>
    </source>
</reference>
<dbReference type="SUPFAM" id="SSF63380">
    <property type="entry name" value="Riboflavin synthase domain-like"/>
    <property type="match status" value="2"/>
</dbReference>
<dbReference type="Pfam" id="PF00677">
    <property type="entry name" value="Lum_binding"/>
    <property type="match status" value="2"/>
</dbReference>